<dbReference type="EMBL" id="SIHJ01000001">
    <property type="protein sequence ID" value="TWT35701.1"/>
    <property type="molecule type" value="Genomic_DNA"/>
</dbReference>
<dbReference type="SUPFAM" id="SSF53649">
    <property type="entry name" value="Alkaline phosphatase-like"/>
    <property type="match status" value="1"/>
</dbReference>
<feature type="region of interest" description="Disordered" evidence="1">
    <location>
        <begin position="170"/>
        <end position="191"/>
    </location>
</feature>
<dbReference type="Proteomes" id="UP000316714">
    <property type="component" value="Unassembled WGS sequence"/>
</dbReference>
<name>A0A5C5VBQ7_9BACT</name>
<proteinExistence type="predicted"/>
<evidence type="ECO:0000256" key="1">
    <source>
        <dbReference type="SAM" id="MobiDB-lite"/>
    </source>
</evidence>
<organism evidence="2 3">
    <name type="scientific">Posidoniimonas corsicana</name>
    <dbReference type="NCBI Taxonomy" id="1938618"/>
    <lineage>
        <taxon>Bacteria</taxon>
        <taxon>Pseudomonadati</taxon>
        <taxon>Planctomycetota</taxon>
        <taxon>Planctomycetia</taxon>
        <taxon>Pirellulales</taxon>
        <taxon>Lacipirellulaceae</taxon>
        <taxon>Posidoniimonas</taxon>
    </lineage>
</organism>
<evidence type="ECO:0000313" key="2">
    <source>
        <dbReference type="EMBL" id="TWT35701.1"/>
    </source>
</evidence>
<comment type="caution">
    <text evidence="2">The sequence shown here is derived from an EMBL/GenBank/DDBJ whole genome shotgun (WGS) entry which is preliminary data.</text>
</comment>
<keyword evidence="3" id="KW-1185">Reference proteome</keyword>
<dbReference type="InterPro" id="IPR017850">
    <property type="entry name" value="Alkaline_phosphatase_core_sf"/>
</dbReference>
<evidence type="ECO:0000313" key="3">
    <source>
        <dbReference type="Proteomes" id="UP000316714"/>
    </source>
</evidence>
<dbReference type="OrthoDB" id="265007at2"/>
<gene>
    <name evidence="2" type="ORF">KOR34_05950</name>
</gene>
<reference evidence="2 3" key="1">
    <citation type="submission" date="2019-02" db="EMBL/GenBank/DDBJ databases">
        <title>Deep-cultivation of Planctomycetes and their phenomic and genomic characterization uncovers novel biology.</title>
        <authorList>
            <person name="Wiegand S."/>
            <person name="Jogler M."/>
            <person name="Boedeker C."/>
            <person name="Pinto D."/>
            <person name="Vollmers J."/>
            <person name="Rivas-Marin E."/>
            <person name="Kohn T."/>
            <person name="Peeters S.H."/>
            <person name="Heuer A."/>
            <person name="Rast P."/>
            <person name="Oberbeckmann S."/>
            <person name="Bunk B."/>
            <person name="Jeske O."/>
            <person name="Meyerdierks A."/>
            <person name="Storesund J.E."/>
            <person name="Kallscheuer N."/>
            <person name="Luecker S."/>
            <person name="Lage O.M."/>
            <person name="Pohl T."/>
            <person name="Merkel B.J."/>
            <person name="Hornburger P."/>
            <person name="Mueller R.-W."/>
            <person name="Bruemmer F."/>
            <person name="Labrenz M."/>
            <person name="Spormann A.M."/>
            <person name="Op Den Camp H."/>
            <person name="Overmann J."/>
            <person name="Amann R."/>
            <person name="Jetten M.S.M."/>
            <person name="Mascher T."/>
            <person name="Medema M.H."/>
            <person name="Devos D.P."/>
            <person name="Kaster A.-K."/>
            <person name="Ovreas L."/>
            <person name="Rohde M."/>
            <person name="Galperin M.Y."/>
            <person name="Jogler C."/>
        </authorList>
    </citation>
    <scope>NUCLEOTIDE SEQUENCE [LARGE SCALE GENOMIC DNA]</scope>
    <source>
        <strain evidence="2 3">KOR34</strain>
    </source>
</reference>
<dbReference type="AlphaFoldDB" id="A0A5C5VBQ7"/>
<sequence>MSDASLIVISVDGLRASALGAYGNTWYATPALDQLAAEATVYSQLLGEHWTPDELWRDLWGASPGDSGTPLLLGADRFSGRTLLVTDDADLTEHAAAKSFDEAVLVPSQDPQLPADSADETGLAVTLSALLDAIETRLDSNQPLLAWGHLRFASGPWDAPLEAVEALIDEDDPHPEPSVTPPSGDLAQLDNPDDARFLATLRYAAQVAALDQCLGMTVAALDSLLKGRPFTLAVLGTRGLALGEHGALGADLRPYNEGRQLPLLVRRADSRSHQRLRELLTSADVPRLLLGDGRPPRELAVLRSTAGHAVQDEHWKLYSPGEGEPELYSKPDDGWEINDVAVRQPHQVELLEERLAAVLATASEKPA</sequence>
<dbReference type="RefSeq" id="WP_146562060.1">
    <property type="nucleotide sequence ID" value="NZ_SIHJ01000001.1"/>
</dbReference>
<accession>A0A5C5VBQ7</accession>
<protein>
    <submittedName>
        <fullName evidence="2">Sulfatase</fullName>
    </submittedName>
</protein>
<dbReference type="Gene3D" id="3.40.720.10">
    <property type="entry name" value="Alkaline Phosphatase, subunit A"/>
    <property type="match status" value="2"/>
</dbReference>